<keyword evidence="1" id="KW-0732">Signal</keyword>
<organism evidence="2 3">
    <name type="scientific">Lysobacter concretionis Ko07 = DSM 16239</name>
    <dbReference type="NCBI Taxonomy" id="1122185"/>
    <lineage>
        <taxon>Bacteria</taxon>
        <taxon>Pseudomonadati</taxon>
        <taxon>Pseudomonadota</taxon>
        <taxon>Gammaproteobacteria</taxon>
        <taxon>Lysobacterales</taxon>
        <taxon>Lysobacteraceae</taxon>
        <taxon>Novilysobacter</taxon>
    </lineage>
</organism>
<protein>
    <recommendedName>
        <fullName evidence="4">Copper chaperone PCu(A)C</fullName>
    </recommendedName>
</protein>
<dbReference type="SUPFAM" id="SSF110087">
    <property type="entry name" value="DR1885-like metal-binding protein"/>
    <property type="match status" value="1"/>
</dbReference>
<evidence type="ECO:0008006" key="4">
    <source>
        <dbReference type="Google" id="ProtNLM"/>
    </source>
</evidence>
<dbReference type="Gene3D" id="2.60.40.1890">
    <property type="entry name" value="PCu(A)C copper chaperone"/>
    <property type="match status" value="1"/>
</dbReference>
<dbReference type="eggNOG" id="COG2847">
    <property type="taxonomic scope" value="Bacteria"/>
</dbReference>
<evidence type="ECO:0000313" key="2">
    <source>
        <dbReference type="EMBL" id="KGM52317.1"/>
    </source>
</evidence>
<sequence>MNTLRVLLAVVLLAATFVATPASAADCKPVVTGGWLRLPPVSMPMLAGFGTIRNDCAEAVTIVAASSPAFADVSIHETRIVDGVSRMRAMPELVIAPGTSATLAPGGLHLMLMQPRAELQAGDKVGIDFELKGGGVLQGQFEVRKPGG</sequence>
<evidence type="ECO:0000256" key="1">
    <source>
        <dbReference type="SAM" id="SignalP"/>
    </source>
</evidence>
<dbReference type="InterPro" id="IPR058248">
    <property type="entry name" value="Lxx211020-like"/>
</dbReference>
<dbReference type="AlphaFoldDB" id="A0A0A0ET63"/>
<name>A0A0A0ET63_9GAMM</name>
<dbReference type="PANTHER" id="PTHR36302:SF1">
    <property type="entry name" value="COPPER CHAPERONE PCU(A)C"/>
    <property type="match status" value="1"/>
</dbReference>
<dbReference type="InterPro" id="IPR036182">
    <property type="entry name" value="PCuAC_sf"/>
</dbReference>
<dbReference type="Proteomes" id="UP000030017">
    <property type="component" value="Unassembled WGS sequence"/>
</dbReference>
<keyword evidence="3" id="KW-1185">Reference proteome</keyword>
<dbReference type="Pfam" id="PF04314">
    <property type="entry name" value="PCuAC"/>
    <property type="match status" value="1"/>
</dbReference>
<reference evidence="2 3" key="1">
    <citation type="submission" date="2013-08" db="EMBL/GenBank/DDBJ databases">
        <title>Genome sequencing of Lysobacter.</title>
        <authorList>
            <person name="Zhang S."/>
            <person name="Wang G."/>
        </authorList>
    </citation>
    <scope>NUCLEOTIDE SEQUENCE [LARGE SCALE GENOMIC DNA]</scope>
    <source>
        <strain evidence="2 3">Ko07</strain>
    </source>
</reference>
<dbReference type="InterPro" id="IPR007410">
    <property type="entry name" value="LpqE-like"/>
</dbReference>
<accession>A0A0A0ET63</accession>
<gene>
    <name evidence="2" type="ORF">N792_04200</name>
</gene>
<feature type="chain" id="PRO_5001961744" description="Copper chaperone PCu(A)C" evidence="1">
    <location>
        <begin position="25"/>
        <end position="148"/>
    </location>
</feature>
<dbReference type="EMBL" id="AVPS01000003">
    <property type="protein sequence ID" value="KGM52317.1"/>
    <property type="molecule type" value="Genomic_DNA"/>
</dbReference>
<dbReference type="RefSeq" id="WP_036192583.1">
    <property type="nucleotide sequence ID" value="NZ_AVPS01000003.1"/>
</dbReference>
<comment type="caution">
    <text evidence="2">The sequence shown here is derived from an EMBL/GenBank/DDBJ whole genome shotgun (WGS) entry which is preliminary data.</text>
</comment>
<dbReference type="OrthoDB" id="9796962at2"/>
<feature type="signal peptide" evidence="1">
    <location>
        <begin position="1"/>
        <end position="24"/>
    </location>
</feature>
<dbReference type="PANTHER" id="PTHR36302">
    <property type="entry name" value="BLR7088 PROTEIN"/>
    <property type="match status" value="1"/>
</dbReference>
<proteinExistence type="predicted"/>
<dbReference type="STRING" id="1122185.N792_04200"/>
<evidence type="ECO:0000313" key="3">
    <source>
        <dbReference type="Proteomes" id="UP000030017"/>
    </source>
</evidence>